<keyword evidence="21" id="KW-1185">Reference proteome</keyword>
<dbReference type="Pfam" id="PF18079">
    <property type="entry name" value="AglB_L1"/>
    <property type="match status" value="1"/>
</dbReference>
<feature type="transmembrane region" description="Helical" evidence="18">
    <location>
        <begin position="393"/>
        <end position="415"/>
    </location>
</feature>
<evidence type="ECO:0000256" key="4">
    <source>
        <dbReference type="ARBA" id="ARBA00004922"/>
    </source>
</evidence>
<evidence type="ECO:0000256" key="17">
    <source>
        <dbReference type="SAM" id="MobiDB-lite"/>
    </source>
</evidence>
<feature type="transmembrane region" description="Helical" evidence="18">
    <location>
        <begin position="200"/>
        <end position="219"/>
    </location>
</feature>
<feature type="transmembrane region" description="Helical" evidence="18">
    <location>
        <begin position="109"/>
        <end position="127"/>
    </location>
</feature>
<dbReference type="PANTHER" id="PTHR13872">
    <property type="entry name" value="DOLICHYL-DIPHOSPHOOLIGOSACCHARIDE--PROTEIN GLYCOSYLTRANSFERASE SUBUNIT"/>
    <property type="match status" value="1"/>
</dbReference>
<evidence type="ECO:0000256" key="1">
    <source>
        <dbReference type="ARBA" id="ARBA00001936"/>
    </source>
</evidence>
<feature type="transmembrane region" description="Helical" evidence="18">
    <location>
        <begin position="226"/>
        <end position="244"/>
    </location>
</feature>
<evidence type="ECO:0000256" key="13">
    <source>
        <dbReference type="ARBA" id="ARBA00023136"/>
    </source>
</evidence>
<feature type="domain" description="Archaeal glycosylation protein B peripheral" evidence="19">
    <location>
        <begin position="705"/>
        <end position="779"/>
    </location>
</feature>
<evidence type="ECO:0000313" key="21">
    <source>
        <dbReference type="Proteomes" id="UP000451471"/>
    </source>
</evidence>
<comment type="cofactor">
    <cofactor evidence="1">
        <name>Mn(2+)</name>
        <dbReference type="ChEBI" id="CHEBI:29035"/>
    </cofactor>
</comment>
<keyword evidence="11" id="KW-0460">Magnesium</keyword>
<keyword evidence="12 18" id="KW-1133">Transmembrane helix</keyword>
<feature type="region of interest" description="Disordered" evidence="17">
    <location>
        <begin position="71"/>
        <end position="96"/>
    </location>
</feature>
<comment type="pathway">
    <text evidence="4">Protein modification; protein glycosylation.</text>
</comment>
<evidence type="ECO:0000259" key="19">
    <source>
        <dbReference type="Pfam" id="PF18079"/>
    </source>
</evidence>
<dbReference type="EC" id="2.4.99.21" evidence="6"/>
<sequence>MVTAGDVRALLDDRPELQSATEAVLSADEPFTFGDLPIDSGQFGELVAGGVVEKTEGGNYRVADRNAVRDGLDAARDGEPGTETGSASTTGRSMPSLSTLGSFDRSDRLAAACLLVALAFVVAFRLTSWSAVFRPDHVVLSGNDPYYYRYLVEQLLTDPELSVSNLPLSSENGEPLTIAILWLVASLLGGVGAVGGVLAWYPVVAAVVTAVLVYSIAALVTDDRRVALAAVLMLAVLPGHAMRTSLGFADHHAFDYVWLTLTLLGVVLVTVAAHRADGDVLPRPDLAAVGIVTVALGVAGQVLAWEAGPLLVVPLGLFLVADGLRAVAREESPLPTSGPVVLGVGLAAGLTWLVHGTLGWHTTPVVVAPALLAVGGLGVLVAGAAARRVGLPAWALAVGELVGSVVAVLAFRVLFPEFWTEFTTAATDRLFGYRAIAEVQSLFSQSLGWLLLFGLLLLVALPYLVWSLSRAREDARWLPLGVYGAYFLVLAVVQVRFVGELSPLVAVFAGLAFVHVAAWVDVVAPPAPFGDGTASTLALPDRSTAQALVLIFVLLAGLSIVQVPLKTSLLTTDSDDYETAVAIDAYSESQGLEYPENYVLTEWGENRMYNYFVNGEAFSYSYAQNNYAPFVAGTNGSEWYDRLDRRGFVVTSDGVVSGVVSSDALGTRLHLDNGSRDGDTPGLGHYRLVATNDGGSYKAFQLVPGAVLRGTADHSSTVTVETRVEVEDTTFVYTRQATTNADGQYTVRVAYPGTYTVNGSGGGTAVTVNESAVGDGSTVPTGT</sequence>
<reference evidence="20 21" key="1">
    <citation type="submission" date="2019-12" db="EMBL/GenBank/DDBJ databases">
        <title>Halocatena pleomorpha gen. nov. sp. nov., an extremely halophilic archaeon of family Halobacteriaceae isolated from saltpan soil.</title>
        <authorList>
            <person name="Pal Y."/>
            <person name="Verma A."/>
            <person name="Krishnamurthi S."/>
            <person name="Kumar P."/>
        </authorList>
    </citation>
    <scope>NUCLEOTIDE SEQUENCE [LARGE SCALE GENOMIC DNA]</scope>
    <source>
        <strain evidence="20 21">JCM 16495</strain>
    </source>
</reference>
<keyword evidence="7" id="KW-0328">Glycosyltransferase</keyword>
<evidence type="ECO:0000313" key="20">
    <source>
        <dbReference type="EMBL" id="MWG34439.1"/>
    </source>
</evidence>
<feature type="transmembrane region" description="Helical" evidence="18">
    <location>
        <begin position="545"/>
        <end position="565"/>
    </location>
</feature>
<evidence type="ECO:0000256" key="6">
    <source>
        <dbReference type="ARBA" id="ARBA00012602"/>
    </source>
</evidence>
<dbReference type="PANTHER" id="PTHR13872:SF1">
    <property type="entry name" value="DOLICHYL-DIPHOSPHOOLIGOSACCHARIDE--PROTEIN GLYCOSYLTRANSFERASE SUBUNIT STT3B"/>
    <property type="match status" value="1"/>
</dbReference>
<dbReference type="GO" id="GO:0004576">
    <property type="term" value="F:oligosaccharyl transferase activity"/>
    <property type="evidence" value="ECO:0007669"/>
    <property type="project" value="InterPro"/>
</dbReference>
<dbReference type="AlphaFoldDB" id="A0A6B0GLS9"/>
<protein>
    <recommendedName>
        <fullName evidence="6">dolichyl-phosphooligosaccharide-protein glycotransferase</fullName>
        <ecNumber evidence="6">2.4.99.21</ecNumber>
    </recommendedName>
    <alternativeName>
        <fullName evidence="15">Oligosaccharyl transferase</fullName>
    </alternativeName>
</protein>
<feature type="transmembrane region" description="Helical" evidence="18">
    <location>
        <begin position="366"/>
        <end position="386"/>
    </location>
</feature>
<comment type="cofactor">
    <cofactor evidence="2">
        <name>Mg(2+)</name>
        <dbReference type="ChEBI" id="CHEBI:18420"/>
    </cofactor>
</comment>
<organism evidence="20 21">
    <name type="scientific">Halomarina oriensis</name>
    <dbReference type="NCBI Taxonomy" id="671145"/>
    <lineage>
        <taxon>Archaea</taxon>
        <taxon>Methanobacteriati</taxon>
        <taxon>Methanobacteriota</taxon>
        <taxon>Stenosarchaea group</taxon>
        <taxon>Halobacteria</taxon>
        <taxon>Halobacteriales</taxon>
        <taxon>Natronomonadaceae</taxon>
        <taxon>Halomarina</taxon>
    </lineage>
</organism>
<feature type="transmembrane region" description="Helical" evidence="18">
    <location>
        <begin position="256"/>
        <end position="274"/>
    </location>
</feature>
<gene>
    <name evidence="20" type="ORF">GQS65_08040</name>
</gene>
<evidence type="ECO:0000256" key="7">
    <source>
        <dbReference type="ARBA" id="ARBA00022676"/>
    </source>
</evidence>
<evidence type="ECO:0000256" key="12">
    <source>
        <dbReference type="ARBA" id="ARBA00022989"/>
    </source>
</evidence>
<dbReference type="GO" id="GO:0005886">
    <property type="term" value="C:plasma membrane"/>
    <property type="evidence" value="ECO:0007669"/>
    <property type="project" value="UniProtKB-SubCell"/>
</dbReference>
<dbReference type="OrthoDB" id="313284at2157"/>
<evidence type="ECO:0000256" key="3">
    <source>
        <dbReference type="ARBA" id="ARBA00004651"/>
    </source>
</evidence>
<dbReference type="InterPro" id="IPR041154">
    <property type="entry name" value="AglB_P1"/>
</dbReference>
<keyword evidence="9 18" id="KW-0812">Transmembrane</keyword>
<evidence type="ECO:0000256" key="16">
    <source>
        <dbReference type="ARBA" id="ARBA00034066"/>
    </source>
</evidence>
<feature type="compositionally biased region" description="Polar residues" evidence="17">
    <location>
        <begin position="83"/>
        <end position="96"/>
    </location>
</feature>
<dbReference type="Proteomes" id="UP000451471">
    <property type="component" value="Unassembled WGS sequence"/>
</dbReference>
<keyword evidence="13 18" id="KW-0472">Membrane</keyword>
<evidence type="ECO:0000256" key="5">
    <source>
        <dbReference type="ARBA" id="ARBA00010810"/>
    </source>
</evidence>
<dbReference type="GO" id="GO:0046872">
    <property type="term" value="F:metal ion binding"/>
    <property type="evidence" value="ECO:0007669"/>
    <property type="project" value="UniProtKB-KW"/>
</dbReference>
<keyword evidence="10" id="KW-0479">Metal-binding</keyword>
<dbReference type="EMBL" id="WSZK01000015">
    <property type="protein sequence ID" value="MWG34439.1"/>
    <property type="molecule type" value="Genomic_DNA"/>
</dbReference>
<keyword evidence="8" id="KW-0808">Transferase</keyword>
<evidence type="ECO:0000256" key="18">
    <source>
        <dbReference type="SAM" id="Phobius"/>
    </source>
</evidence>
<evidence type="ECO:0000256" key="14">
    <source>
        <dbReference type="ARBA" id="ARBA00023211"/>
    </source>
</evidence>
<evidence type="ECO:0000256" key="15">
    <source>
        <dbReference type="ARBA" id="ARBA00030679"/>
    </source>
</evidence>
<comment type="similarity">
    <text evidence="5">Belongs to the STT3 family.</text>
</comment>
<feature type="transmembrane region" description="Helical" evidence="18">
    <location>
        <begin position="310"/>
        <end position="328"/>
    </location>
</feature>
<feature type="transmembrane region" description="Helical" evidence="18">
    <location>
        <begin position="286"/>
        <end position="304"/>
    </location>
</feature>
<proteinExistence type="inferred from homology"/>
<feature type="transmembrane region" description="Helical" evidence="18">
    <location>
        <begin position="447"/>
        <end position="465"/>
    </location>
</feature>
<evidence type="ECO:0000256" key="8">
    <source>
        <dbReference type="ARBA" id="ARBA00022679"/>
    </source>
</evidence>
<keyword evidence="14" id="KW-0464">Manganese</keyword>
<accession>A0A6B0GLS9</accession>
<feature type="transmembrane region" description="Helical" evidence="18">
    <location>
        <begin position="477"/>
        <end position="498"/>
    </location>
</feature>
<name>A0A6B0GLS9_9EURY</name>
<evidence type="ECO:0000256" key="10">
    <source>
        <dbReference type="ARBA" id="ARBA00022723"/>
    </source>
</evidence>
<comment type="catalytic activity">
    <reaction evidence="16">
        <text>an archaeal dolichyl phosphooligosaccharide + [protein]-L-asparagine = an archaeal dolichyl phosphate + a glycoprotein with the oligosaccharide chain attached by N-beta-D-glycosyl linkage to a protein L-asparagine.</text>
        <dbReference type="EC" id="2.4.99.21"/>
    </reaction>
</comment>
<dbReference type="InterPro" id="IPR003674">
    <property type="entry name" value="Oligo_trans_STT3"/>
</dbReference>
<evidence type="ECO:0000256" key="9">
    <source>
        <dbReference type="ARBA" id="ARBA00022692"/>
    </source>
</evidence>
<evidence type="ECO:0000256" key="2">
    <source>
        <dbReference type="ARBA" id="ARBA00001946"/>
    </source>
</evidence>
<feature type="transmembrane region" description="Helical" evidence="18">
    <location>
        <begin position="340"/>
        <end position="360"/>
    </location>
</feature>
<comment type="subcellular location">
    <subcellularLocation>
        <location evidence="3">Cell membrane</location>
        <topology evidence="3">Multi-pass membrane protein</topology>
    </subcellularLocation>
</comment>
<feature type="transmembrane region" description="Helical" evidence="18">
    <location>
        <begin position="504"/>
        <end position="524"/>
    </location>
</feature>
<evidence type="ECO:0000256" key="11">
    <source>
        <dbReference type="ARBA" id="ARBA00022842"/>
    </source>
</evidence>
<dbReference type="RefSeq" id="WP_158204122.1">
    <property type="nucleotide sequence ID" value="NZ_WSZK01000015.1"/>
</dbReference>
<comment type="caution">
    <text evidence="20">The sequence shown here is derived from an EMBL/GenBank/DDBJ whole genome shotgun (WGS) entry which is preliminary data.</text>
</comment>
<dbReference type="Gene3D" id="2.60.40.3390">
    <property type="match status" value="1"/>
</dbReference>